<proteinExistence type="inferred from homology"/>
<keyword evidence="1 2" id="KW-0195">Cyclin</keyword>
<dbReference type="PIRSF" id="PIRSF036580">
    <property type="entry name" value="Cyclin_L"/>
    <property type="match status" value="1"/>
</dbReference>
<dbReference type="Proteomes" id="UP000095283">
    <property type="component" value="Unplaced"/>
</dbReference>
<evidence type="ECO:0000259" key="4">
    <source>
        <dbReference type="SMART" id="SM00385"/>
    </source>
</evidence>
<feature type="region of interest" description="Disordered" evidence="3">
    <location>
        <begin position="25"/>
        <end position="50"/>
    </location>
</feature>
<feature type="domain" description="Cyclin-like" evidence="4">
    <location>
        <begin position="144"/>
        <end position="227"/>
    </location>
</feature>
<evidence type="ECO:0000256" key="2">
    <source>
        <dbReference type="RuleBase" id="RU000383"/>
    </source>
</evidence>
<evidence type="ECO:0000256" key="1">
    <source>
        <dbReference type="ARBA" id="ARBA00023127"/>
    </source>
</evidence>
<dbReference type="SMART" id="SM00385">
    <property type="entry name" value="CYCLIN"/>
    <property type="match status" value="1"/>
</dbReference>
<dbReference type="InterPro" id="IPR043198">
    <property type="entry name" value="Cyclin/Ssn8"/>
</dbReference>
<dbReference type="SUPFAM" id="SSF47954">
    <property type="entry name" value="Cyclin-like"/>
    <property type="match status" value="1"/>
</dbReference>
<accession>A0A1I7X8Y0</accession>
<dbReference type="WBParaSite" id="Hba_14098">
    <property type="protein sequence ID" value="Hba_14098"/>
    <property type="gene ID" value="Hba_14098"/>
</dbReference>
<evidence type="ECO:0000313" key="6">
    <source>
        <dbReference type="WBParaSite" id="Hba_14098"/>
    </source>
</evidence>
<dbReference type="GO" id="GO:0016538">
    <property type="term" value="F:cyclin-dependent protein serine/threonine kinase regulator activity"/>
    <property type="evidence" value="ECO:0007669"/>
    <property type="project" value="InterPro"/>
</dbReference>
<dbReference type="InterPro" id="IPR013763">
    <property type="entry name" value="Cyclin-like_dom"/>
</dbReference>
<dbReference type="AlphaFoldDB" id="A0A1I7X8Y0"/>
<protein>
    <submittedName>
        <fullName evidence="6">CYCLIN domain-containing protein</fullName>
    </submittedName>
</protein>
<organism evidence="5 6">
    <name type="scientific">Heterorhabditis bacteriophora</name>
    <name type="common">Entomopathogenic nematode worm</name>
    <dbReference type="NCBI Taxonomy" id="37862"/>
    <lineage>
        <taxon>Eukaryota</taxon>
        <taxon>Metazoa</taxon>
        <taxon>Ecdysozoa</taxon>
        <taxon>Nematoda</taxon>
        <taxon>Chromadorea</taxon>
        <taxon>Rhabditida</taxon>
        <taxon>Rhabditina</taxon>
        <taxon>Rhabditomorpha</taxon>
        <taxon>Strongyloidea</taxon>
        <taxon>Heterorhabditidae</taxon>
        <taxon>Heterorhabditis</taxon>
    </lineage>
</organism>
<dbReference type="InterPro" id="IPR036915">
    <property type="entry name" value="Cyclin-like_sf"/>
</dbReference>
<keyword evidence="5" id="KW-1185">Reference proteome</keyword>
<dbReference type="PANTHER" id="PTHR10026">
    <property type="entry name" value="CYCLIN"/>
    <property type="match status" value="1"/>
</dbReference>
<name>A0A1I7X8Y0_HETBA</name>
<dbReference type="InterPro" id="IPR006671">
    <property type="entry name" value="Cyclin_N"/>
</dbReference>
<comment type="similarity">
    <text evidence="2">Belongs to the cyclin family.</text>
</comment>
<reference evidence="6" key="1">
    <citation type="submission" date="2016-11" db="UniProtKB">
        <authorList>
            <consortium name="WormBaseParasite"/>
        </authorList>
    </citation>
    <scope>IDENTIFICATION</scope>
</reference>
<dbReference type="GO" id="GO:0006357">
    <property type="term" value="P:regulation of transcription by RNA polymerase II"/>
    <property type="evidence" value="ECO:0007669"/>
    <property type="project" value="InterPro"/>
</dbReference>
<sequence>MSTLAEKRNIALAKMQAFVIPKKVDHTEKKEESADVQNEQFDTSDKPSENELIRPSSFGLRPLYSRVDINCDKWLLTMDEASRAKLENPPSLADGLDIDAEAVGDSIYNIIIYYVVKQILAYFIYKENAEFFTMLFKEMAIGCELIQVGAILLRLPQTAAATGQILYQRFYYQKSFVRYRFEHTVMACLLLASKIEEEPRRPRDVYNVFHRMEQLHRLRQAGRSINK</sequence>
<evidence type="ECO:0000313" key="5">
    <source>
        <dbReference type="Proteomes" id="UP000095283"/>
    </source>
</evidence>
<evidence type="ECO:0000256" key="3">
    <source>
        <dbReference type="SAM" id="MobiDB-lite"/>
    </source>
</evidence>
<dbReference type="Pfam" id="PF00134">
    <property type="entry name" value="Cyclin_N"/>
    <property type="match status" value="1"/>
</dbReference>
<dbReference type="Gene3D" id="1.10.472.10">
    <property type="entry name" value="Cyclin-like"/>
    <property type="match status" value="1"/>
</dbReference>